<dbReference type="EMBL" id="LUCM01001715">
    <property type="protein sequence ID" value="KAA0198480.1"/>
    <property type="molecule type" value="Genomic_DNA"/>
</dbReference>
<dbReference type="OrthoDB" id="6232687at2759"/>
<keyword evidence="3" id="KW-1185">Reference proteome</keyword>
<evidence type="ECO:0000256" key="1">
    <source>
        <dbReference type="SAM" id="MobiDB-lite"/>
    </source>
</evidence>
<organism evidence="2 3">
    <name type="scientific">Fasciolopsis buskii</name>
    <dbReference type="NCBI Taxonomy" id="27845"/>
    <lineage>
        <taxon>Eukaryota</taxon>
        <taxon>Metazoa</taxon>
        <taxon>Spiralia</taxon>
        <taxon>Lophotrochozoa</taxon>
        <taxon>Platyhelminthes</taxon>
        <taxon>Trematoda</taxon>
        <taxon>Digenea</taxon>
        <taxon>Plagiorchiida</taxon>
        <taxon>Echinostomata</taxon>
        <taxon>Echinostomatoidea</taxon>
        <taxon>Fasciolidae</taxon>
        <taxon>Fasciolopsis</taxon>
    </lineage>
</organism>
<sequence length="371" mass="42901">MSRHRTIPITIPSILEEVLMAWRRYWNKNPRPPRGGHHFPFCIFQPSFARFYEHSYRSWERHNHSRSSRSRPRSCNAYQCTRSKHCTEEEKEVWIRDRRTNEMTCVERTKEVYKNYDQTWTAKPGVNARAGYPHGVASGVLISQPRKADQAGPDRTMDNLPPFSSHTRSVPPTPQTSVPQTPASVTTIRTKQSSQATRRELSCKGSMILVPTATGAYSVRSPLPDISTRVLVNINPRECVIQVILDEKAIPDSLKAFCDIQTELIRLSYERVVVVDRLKSLAPMLGNQRKLSLKMNKPAVRYADNDDEDRVLEEVDNEDDEEIADDDCEYEVTTCVEHSFHFPSEFYMFRATKVKQLEHNVYIHVPRLIPR</sequence>
<gene>
    <name evidence="2" type="ORF">FBUS_04032</name>
</gene>
<feature type="compositionally biased region" description="Polar residues" evidence="1">
    <location>
        <begin position="183"/>
        <end position="196"/>
    </location>
</feature>
<evidence type="ECO:0000313" key="3">
    <source>
        <dbReference type="Proteomes" id="UP000728185"/>
    </source>
</evidence>
<feature type="region of interest" description="Disordered" evidence="1">
    <location>
        <begin position="143"/>
        <end position="197"/>
    </location>
</feature>
<dbReference type="Proteomes" id="UP000728185">
    <property type="component" value="Unassembled WGS sequence"/>
</dbReference>
<name>A0A8E0S6R7_9TREM</name>
<accession>A0A8E0S6R7</accession>
<comment type="caution">
    <text evidence="2">The sequence shown here is derived from an EMBL/GenBank/DDBJ whole genome shotgun (WGS) entry which is preliminary data.</text>
</comment>
<protein>
    <submittedName>
        <fullName evidence="2">Uncharacterized protein</fullName>
    </submittedName>
</protein>
<reference evidence="2" key="1">
    <citation type="submission" date="2019-05" db="EMBL/GenBank/DDBJ databases">
        <title>Annotation for the trematode Fasciolopsis buski.</title>
        <authorList>
            <person name="Choi Y.-J."/>
        </authorList>
    </citation>
    <scope>NUCLEOTIDE SEQUENCE</scope>
    <source>
        <strain evidence="2">HT</strain>
        <tissue evidence="2">Whole worm</tissue>
    </source>
</reference>
<evidence type="ECO:0000313" key="2">
    <source>
        <dbReference type="EMBL" id="KAA0198480.1"/>
    </source>
</evidence>
<dbReference type="AlphaFoldDB" id="A0A8E0S6R7"/>
<proteinExistence type="predicted"/>